<dbReference type="InterPro" id="IPR018105">
    <property type="entry name" value="Translational_control_tumour_p"/>
</dbReference>
<dbReference type="Proteomes" id="UP000735302">
    <property type="component" value="Unassembled WGS sequence"/>
</dbReference>
<proteinExistence type="inferred from homology"/>
<evidence type="ECO:0000256" key="1">
    <source>
        <dbReference type="PROSITE-ProRule" id="PRU01133"/>
    </source>
</evidence>
<feature type="domain" description="TCTP" evidence="2">
    <location>
        <begin position="1"/>
        <end position="177"/>
    </location>
</feature>
<comment type="similarity">
    <text evidence="1">Belongs to the TCTP family.</text>
</comment>
<dbReference type="GO" id="GO:0005509">
    <property type="term" value="F:calcium ion binding"/>
    <property type="evidence" value="ECO:0007669"/>
    <property type="project" value="TreeGrafter"/>
</dbReference>
<keyword evidence="4" id="KW-1185">Reference proteome</keyword>
<keyword evidence="3" id="KW-0548">Nucleotidyltransferase</keyword>
<dbReference type="GO" id="GO:0005737">
    <property type="term" value="C:cytoplasm"/>
    <property type="evidence" value="ECO:0007669"/>
    <property type="project" value="TreeGrafter"/>
</dbReference>
<comment type="caution">
    <text evidence="3">The sequence shown here is derived from an EMBL/GenBank/DDBJ whole genome shotgun (WGS) entry which is preliminary data.</text>
</comment>
<evidence type="ECO:0000313" key="3">
    <source>
        <dbReference type="EMBL" id="GFN74082.1"/>
    </source>
</evidence>
<protein>
    <submittedName>
        <fullName evidence="3">RNA-directed DNA polymerase from mobile element jockey-like</fullName>
    </submittedName>
</protein>
<dbReference type="InterPro" id="IPR011323">
    <property type="entry name" value="Mss4/transl-control_tumour"/>
</dbReference>
<organism evidence="3 4">
    <name type="scientific">Plakobranchus ocellatus</name>
    <dbReference type="NCBI Taxonomy" id="259542"/>
    <lineage>
        <taxon>Eukaryota</taxon>
        <taxon>Metazoa</taxon>
        <taxon>Spiralia</taxon>
        <taxon>Lophotrochozoa</taxon>
        <taxon>Mollusca</taxon>
        <taxon>Gastropoda</taxon>
        <taxon>Heterobranchia</taxon>
        <taxon>Euthyneura</taxon>
        <taxon>Panpulmonata</taxon>
        <taxon>Sacoglossa</taxon>
        <taxon>Placobranchoidea</taxon>
        <taxon>Plakobranchidae</taxon>
        <taxon>Plakobranchus</taxon>
    </lineage>
</organism>
<dbReference type="AlphaFoldDB" id="A0AAV3XUX9"/>
<gene>
    <name evidence="3" type="ORF">PoB_000058800</name>
</gene>
<dbReference type="InterPro" id="IPR034737">
    <property type="entry name" value="TCTP"/>
</dbReference>
<keyword evidence="3" id="KW-0695">RNA-directed DNA polymerase</keyword>
<dbReference type="PRINTS" id="PR01653">
    <property type="entry name" value="TCTPROTEIN"/>
</dbReference>
<dbReference type="GO" id="GO:0003964">
    <property type="term" value="F:RNA-directed DNA polymerase activity"/>
    <property type="evidence" value="ECO:0007669"/>
    <property type="project" value="UniProtKB-KW"/>
</dbReference>
<dbReference type="PROSITE" id="PS51797">
    <property type="entry name" value="TCTP_3"/>
    <property type="match status" value="1"/>
</dbReference>
<dbReference type="Pfam" id="PF00838">
    <property type="entry name" value="TCTP"/>
    <property type="match status" value="1"/>
</dbReference>
<dbReference type="Gene3D" id="2.170.150.10">
    <property type="entry name" value="Metal Binding Protein, Guanine Nucleotide Exchange Factor, Chain A"/>
    <property type="match status" value="1"/>
</dbReference>
<accession>A0AAV3XUX9</accession>
<evidence type="ECO:0000259" key="2">
    <source>
        <dbReference type="PROSITE" id="PS51797"/>
    </source>
</evidence>
<evidence type="ECO:0000313" key="4">
    <source>
        <dbReference type="Proteomes" id="UP000735302"/>
    </source>
</evidence>
<dbReference type="EMBL" id="BLXT01000055">
    <property type="protein sequence ID" value="GFN74082.1"/>
    <property type="molecule type" value="Genomic_DNA"/>
</dbReference>
<dbReference type="InterPro" id="IPR011057">
    <property type="entry name" value="Mss4-like_sf"/>
</dbReference>
<reference evidence="3 4" key="1">
    <citation type="journal article" date="2021" name="Elife">
        <title>Chloroplast acquisition without the gene transfer in kleptoplastic sea slugs, Plakobranchus ocellatus.</title>
        <authorList>
            <person name="Maeda T."/>
            <person name="Takahashi S."/>
            <person name="Yoshida T."/>
            <person name="Shimamura S."/>
            <person name="Takaki Y."/>
            <person name="Nagai Y."/>
            <person name="Toyoda A."/>
            <person name="Suzuki Y."/>
            <person name="Arimoto A."/>
            <person name="Ishii H."/>
            <person name="Satoh N."/>
            <person name="Nishiyama T."/>
            <person name="Hasebe M."/>
            <person name="Maruyama T."/>
            <person name="Minagawa J."/>
            <person name="Obokata J."/>
            <person name="Shigenobu S."/>
        </authorList>
    </citation>
    <scope>NUCLEOTIDE SEQUENCE [LARGE SCALE GENOMIC DNA]</scope>
</reference>
<sequence>MKVYKCLITGDELFTDVYNYVEKDGLLVVRGKYITRSKGDKIDEKCYGGNASAEEPKEAEGEETTESGCNVCLDGRFGSTGFGTKKEYLAYFKDYVKALENIKKQTNPDMDFVAWRAEMTETYKSAVASFKDYEFYTGESNDPAGMIVLVKWQKPEGEDEEVPFVYFYKEGIKEEKY</sequence>
<dbReference type="PANTHER" id="PTHR11991">
    <property type="entry name" value="TRANSLATIONALLY CONTROLLED TUMOR PROTEIN-RELATED"/>
    <property type="match status" value="1"/>
</dbReference>
<dbReference type="PANTHER" id="PTHR11991:SF0">
    <property type="entry name" value="TRANSLATIONALLY-CONTROLLED TUMOR PROTEIN"/>
    <property type="match status" value="1"/>
</dbReference>
<dbReference type="SUPFAM" id="SSF51316">
    <property type="entry name" value="Mss4-like"/>
    <property type="match status" value="1"/>
</dbReference>
<name>A0AAV3XUX9_9GAST</name>
<keyword evidence="3" id="KW-0808">Transferase</keyword>